<proteinExistence type="predicted"/>
<organism evidence="1 2">
    <name type="scientific">Antarcticirhabdus aurantiaca</name>
    <dbReference type="NCBI Taxonomy" id="2606717"/>
    <lineage>
        <taxon>Bacteria</taxon>
        <taxon>Pseudomonadati</taxon>
        <taxon>Pseudomonadota</taxon>
        <taxon>Alphaproteobacteria</taxon>
        <taxon>Hyphomicrobiales</taxon>
        <taxon>Aurantimonadaceae</taxon>
        <taxon>Antarcticirhabdus</taxon>
    </lineage>
</organism>
<accession>A0ACD4NLR8</accession>
<name>A0ACD4NLR8_9HYPH</name>
<sequence length="451" mass="47708">MRLLPRSLFGRMLGLAALTTLAALVFAALAIGQVLERFVVDGLDRRLDAQITVLARALRPDGSLDPARAFDLPDFADPDAGWRWLVDAPDGRRWESGEGLDLPPPDARRRPPGRRREGAPEPRPGEGTDASGQPLHYRELVLPRPGGATRIVAAAPREVVEGPLREAAMPLLLSLALLGAALAGAAYLQLRLGLRPLGALREAVAGVRAGGLRHVPADQPSEIRPLAEELNALIDQNEAGLANARRHVANLAHGLKTPLAALQLRLAEPGRDADGSLAAGLSDIDRRIRHHLARARAAHLGEATGRRTALRPALSDLVAVMTKIHAERAVQADLGIPEDIEVAVEAQDLDELFGNILDNAFRHARSRVAVTASRIDRLVRVTVEDDGPGLTGAQQALTLLPGQRLDEAGDGHGFGLPIAQEIAEMNGGGLALSTAASGGLAVSIHLPLARG</sequence>
<gene>
    <name evidence="1" type="ORF">OXU80_23735</name>
</gene>
<keyword evidence="1" id="KW-0418">Kinase</keyword>
<keyword evidence="2" id="KW-1185">Reference proteome</keyword>
<dbReference type="Proteomes" id="UP001163223">
    <property type="component" value="Chromosome"/>
</dbReference>
<evidence type="ECO:0000313" key="2">
    <source>
        <dbReference type="Proteomes" id="UP001163223"/>
    </source>
</evidence>
<protein>
    <submittedName>
        <fullName evidence="1">HAMP domain-containing sensor histidine kinase</fullName>
    </submittedName>
</protein>
<keyword evidence="1" id="KW-0808">Transferase</keyword>
<dbReference type="EMBL" id="CP113520">
    <property type="protein sequence ID" value="WAJ27820.1"/>
    <property type="molecule type" value="Genomic_DNA"/>
</dbReference>
<evidence type="ECO:0000313" key="1">
    <source>
        <dbReference type="EMBL" id="WAJ27820.1"/>
    </source>
</evidence>
<reference evidence="1" key="1">
    <citation type="submission" date="2022-11" db="EMBL/GenBank/DDBJ databases">
        <title>beta-Carotene-producing bacterium, Jeongeuplla avenae sp. nov., alleviates the salt stress of Arabidopsis seedlings.</title>
        <authorList>
            <person name="Jiang L."/>
            <person name="Lee J."/>
        </authorList>
    </citation>
    <scope>NUCLEOTIDE SEQUENCE</scope>
    <source>
        <strain evidence="1">DY_R2A_6</strain>
    </source>
</reference>